<dbReference type="STRING" id="662479.C440_04793"/>
<proteinExistence type="predicted"/>
<dbReference type="AlphaFoldDB" id="M0II29"/>
<dbReference type="Proteomes" id="UP000011550">
    <property type="component" value="Unassembled WGS sequence"/>
</dbReference>
<dbReference type="Gene3D" id="3.40.91.20">
    <property type="match status" value="1"/>
</dbReference>
<keyword evidence="1" id="KW-0540">Nuclease</keyword>
<dbReference type="InterPro" id="IPR011335">
    <property type="entry name" value="Restrct_endonuc-II-like"/>
</dbReference>
<evidence type="ECO:0000313" key="1">
    <source>
        <dbReference type="EMBL" id="ELZ96436.1"/>
    </source>
</evidence>
<evidence type="ECO:0000313" key="2">
    <source>
        <dbReference type="Proteomes" id="UP000011550"/>
    </source>
</evidence>
<organism evidence="1 2">
    <name type="scientific">Haloferax mucosum ATCC BAA-1512</name>
    <dbReference type="NCBI Taxonomy" id="662479"/>
    <lineage>
        <taxon>Archaea</taxon>
        <taxon>Methanobacteriati</taxon>
        <taxon>Methanobacteriota</taxon>
        <taxon>Stenosarchaea group</taxon>
        <taxon>Halobacteria</taxon>
        <taxon>Halobacteriales</taxon>
        <taxon>Haloferacaceae</taxon>
        <taxon>Haloferax</taxon>
    </lineage>
</organism>
<keyword evidence="1" id="KW-0255">Endonuclease</keyword>
<keyword evidence="1" id="KW-0378">Hydrolase</keyword>
<dbReference type="RefSeq" id="WP_008318765.1">
    <property type="nucleotide sequence ID" value="NZ_AOLN01000007.1"/>
</dbReference>
<dbReference type="GO" id="GO:0009307">
    <property type="term" value="P:DNA restriction-modification system"/>
    <property type="evidence" value="ECO:0007669"/>
    <property type="project" value="InterPro"/>
</dbReference>
<dbReference type="GO" id="GO:0009036">
    <property type="term" value="F:type II site-specific deoxyribonuclease activity"/>
    <property type="evidence" value="ECO:0007669"/>
    <property type="project" value="InterPro"/>
</dbReference>
<name>M0II29_9EURY</name>
<dbReference type="SUPFAM" id="SSF52980">
    <property type="entry name" value="Restriction endonuclease-like"/>
    <property type="match status" value="1"/>
</dbReference>
<dbReference type="GO" id="GO:0003677">
    <property type="term" value="F:DNA binding"/>
    <property type="evidence" value="ECO:0007669"/>
    <property type="project" value="InterPro"/>
</dbReference>
<sequence length="208" mass="23929">MDIVHTYSHFGGAEILEARHPTLNDEINETIEAVANPGRGKISQEATNKGEKLFSPKELNTAFEKEFESRGWEEVRENFTISIPDYEHEVSGSYFQVDFEKDGIFVEVQKGKYFAMYYDLAKFQFLYNRGDLEVGIEIVPSHFLYRQMSSGVSYGEKLVHDLERIGGNFPLVPLKVILIDMPLEGTDYMMNERKKVRGLNGEDSQQRK</sequence>
<dbReference type="InterPro" id="IPR015278">
    <property type="entry name" value="BglII-like"/>
</dbReference>
<dbReference type="EMBL" id="AOLN01000007">
    <property type="protein sequence ID" value="ELZ96436.1"/>
    <property type="molecule type" value="Genomic_DNA"/>
</dbReference>
<keyword evidence="2" id="KW-1185">Reference proteome</keyword>
<dbReference type="InterPro" id="IPR011338">
    <property type="entry name" value="BamHI/BglII/BstY"/>
</dbReference>
<dbReference type="Pfam" id="PF09195">
    <property type="entry name" value="Endonuc-BglII"/>
    <property type="match status" value="1"/>
</dbReference>
<gene>
    <name evidence="1" type="ORF">C440_04793</name>
</gene>
<reference evidence="1 2" key="1">
    <citation type="journal article" date="2014" name="PLoS Genet.">
        <title>Phylogenetically driven sequencing of extremely halophilic archaea reveals strategies for static and dynamic osmo-response.</title>
        <authorList>
            <person name="Becker E.A."/>
            <person name="Seitzer P.M."/>
            <person name="Tritt A."/>
            <person name="Larsen D."/>
            <person name="Krusor M."/>
            <person name="Yao A.I."/>
            <person name="Wu D."/>
            <person name="Madern D."/>
            <person name="Eisen J.A."/>
            <person name="Darling A.E."/>
            <person name="Facciotti M.T."/>
        </authorList>
    </citation>
    <scope>NUCLEOTIDE SEQUENCE [LARGE SCALE GENOMIC DNA]</scope>
    <source>
        <strain evidence="1 2">ATCC BAA-1512</strain>
    </source>
</reference>
<dbReference type="GO" id="GO:0000287">
    <property type="term" value="F:magnesium ion binding"/>
    <property type="evidence" value="ECO:0007669"/>
    <property type="project" value="InterPro"/>
</dbReference>
<accession>M0II29</accession>
<protein>
    <submittedName>
        <fullName evidence="1">Restriction endonuclease BglII</fullName>
    </submittedName>
</protein>
<dbReference type="PATRIC" id="fig|662479.7.peg.985"/>
<comment type="caution">
    <text evidence="1">The sequence shown here is derived from an EMBL/GenBank/DDBJ whole genome shotgun (WGS) entry which is preliminary data.</text>
</comment>